<accession>A0A0E0BHS2</accession>
<organism evidence="2">
    <name type="scientific">Oryza glumipatula</name>
    <dbReference type="NCBI Taxonomy" id="40148"/>
    <lineage>
        <taxon>Eukaryota</taxon>
        <taxon>Viridiplantae</taxon>
        <taxon>Streptophyta</taxon>
        <taxon>Embryophyta</taxon>
        <taxon>Tracheophyta</taxon>
        <taxon>Spermatophyta</taxon>
        <taxon>Magnoliopsida</taxon>
        <taxon>Liliopsida</taxon>
        <taxon>Poales</taxon>
        <taxon>Poaceae</taxon>
        <taxon>BOP clade</taxon>
        <taxon>Oryzoideae</taxon>
        <taxon>Oryzeae</taxon>
        <taxon>Oryzinae</taxon>
        <taxon>Oryza</taxon>
    </lineage>
</organism>
<proteinExistence type="predicted"/>
<evidence type="ECO:0000313" key="2">
    <source>
        <dbReference type="EnsemblPlants" id="OGLUM11G09280.1"/>
    </source>
</evidence>
<reference evidence="2" key="2">
    <citation type="submission" date="2018-05" db="EMBL/GenBank/DDBJ databases">
        <title>OgluRS3 (Oryza glumaepatula Reference Sequence Version 3).</title>
        <authorList>
            <person name="Zhang J."/>
            <person name="Kudrna D."/>
            <person name="Lee S."/>
            <person name="Talag J."/>
            <person name="Welchert J."/>
            <person name="Wing R.A."/>
        </authorList>
    </citation>
    <scope>NUCLEOTIDE SEQUENCE [LARGE SCALE GENOMIC DNA]</scope>
</reference>
<feature type="compositionally biased region" description="Basic and acidic residues" evidence="1">
    <location>
        <begin position="44"/>
        <end position="76"/>
    </location>
</feature>
<dbReference type="EnsemblPlants" id="OGLUM11G09280.1">
    <property type="protein sequence ID" value="OGLUM11G09280.1"/>
    <property type="gene ID" value="OGLUM11G09280"/>
</dbReference>
<evidence type="ECO:0000256" key="1">
    <source>
        <dbReference type="SAM" id="MobiDB-lite"/>
    </source>
</evidence>
<protein>
    <submittedName>
        <fullName evidence="2">Uncharacterized protein</fullName>
    </submittedName>
</protein>
<dbReference type="Proteomes" id="UP000026961">
    <property type="component" value="Chromosome 11"/>
</dbReference>
<dbReference type="AlphaFoldDB" id="A0A0E0BHS2"/>
<evidence type="ECO:0000313" key="3">
    <source>
        <dbReference type="Proteomes" id="UP000026961"/>
    </source>
</evidence>
<feature type="region of interest" description="Disordered" evidence="1">
    <location>
        <begin position="41"/>
        <end position="76"/>
    </location>
</feature>
<dbReference type="Gramene" id="OGLUM11G09280.1">
    <property type="protein sequence ID" value="OGLUM11G09280.1"/>
    <property type="gene ID" value="OGLUM11G09280"/>
</dbReference>
<reference evidence="2" key="1">
    <citation type="submission" date="2015-04" db="UniProtKB">
        <authorList>
            <consortium name="EnsemblPlants"/>
        </authorList>
    </citation>
    <scope>IDENTIFICATION</scope>
</reference>
<sequence length="76" mass="8538">MAGDRYSLPAAALADAASATLTDAAASATLAEAIVGRWEEWDEEGHREREEWDEERDREREEWEELRKSDMGGDGI</sequence>
<keyword evidence="3" id="KW-1185">Reference proteome</keyword>
<name>A0A0E0BHS2_9ORYZ</name>
<dbReference type="HOGENOM" id="CLU_2658521_0_0_1"/>